<evidence type="ECO:0000313" key="3">
    <source>
        <dbReference type="Proteomes" id="UP000765509"/>
    </source>
</evidence>
<gene>
    <name evidence="2" type="ORF">O181_006035</name>
</gene>
<feature type="compositionally biased region" description="Low complexity" evidence="1">
    <location>
        <begin position="208"/>
        <end position="223"/>
    </location>
</feature>
<feature type="region of interest" description="Disordered" evidence="1">
    <location>
        <begin position="183"/>
        <end position="223"/>
    </location>
</feature>
<reference evidence="2" key="1">
    <citation type="submission" date="2021-03" db="EMBL/GenBank/DDBJ databases">
        <title>Draft genome sequence of rust myrtle Austropuccinia psidii MF-1, a brazilian biotype.</title>
        <authorList>
            <person name="Quecine M.C."/>
            <person name="Pachon D.M.R."/>
            <person name="Bonatelli M.L."/>
            <person name="Correr F.H."/>
            <person name="Franceschini L.M."/>
            <person name="Leite T.F."/>
            <person name="Margarido G.R.A."/>
            <person name="Almeida C.A."/>
            <person name="Ferrarezi J.A."/>
            <person name="Labate C.A."/>
        </authorList>
    </citation>
    <scope>NUCLEOTIDE SEQUENCE</scope>
    <source>
        <strain evidence="2">MF-1</strain>
    </source>
</reference>
<proteinExistence type="predicted"/>
<sequence length="223" mass="24218">MSSKLTGLTESSPSVLLPSVLCGLGIFSWLGSPWSMASLCHFDPTQTYDGYKAVEVFDPAFNECLKKGKQRFKHCNPFPPKLNPCFVGEKACQRPGAPIYSVRRYLWSKKDGAFEKEFPAPEAPIPDGTSGYYSLTGSRKRDLARCTNVGGPIPVSGRPIYYSSEVPISRVNSQGVVKRLRKIANSPTDPNAEGSDDLNGEVEVVPNSIGHQSSSSTSQPASR</sequence>
<protein>
    <submittedName>
        <fullName evidence="2">Uncharacterized protein</fullName>
    </submittedName>
</protein>
<evidence type="ECO:0000256" key="1">
    <source>
        <dbReference type="SAM" id="MobiDB-lite"/>
    </source>
</evidence>
<name>A0A9Q3BK57_9BASI</name>
<comment type="caution">
    <text evidence="2">The sequence shown here is derived from an EMBL/GenBank/DDBJ whole genome shotgun (WGS) entry which is preliminary data.</text>
</comment>
<dbReference type="AlphaFoldDB" id="A0A9Q3BK57"/>
<keyword evidence="3" id="KW-1185">Reference proteome</keyword>
<dbReference type="EMBL" id="AVOT02001264">
    <property type="protein sequence ID" value="MBW0466320.1"/>
    <property type="molecule type" value="Genomic_DNA"/>
</dbReference>
<dbReference type="Proteomes" id="UP000765509">
    <property type="component" value="Unassembled WGS sequence"/>
</dbReference>
<accession>A0A9Q3BK57</accession>
<organism evidence="2 3">
    <name type="scientific">Austropuccinia psidii MF-1</name>
    <dbReference type="NCBI Taxonomy" id="1389203"/>
    <lineage>
        <taxon>Eukaryota</taxon>
        <taxon>Fungi</taxon>
        <taxon>Dikarya</taxon>
        <taxon>Basidiomycota</taxon>
        <taxon>Pucciniomycotina</taxon>
        <taxon>Pucciniomycetes</taxon>
        <taxon>Pucciniales</taxon>
        <taxon>Sphaerophragmiaceae</taxon>
        <taxon>Austropuccinia</taxon>
    </lineage>
</organism>
<evidence type="ECO:0000313" key="2">
    <source>
        <dbReference type="EMBL" id="MBW0466320.1"/>
    </source>
</evidence>